<keyword evidence="5" id="KW-1185">Reference proteome</keyword>
<gene>
    <name evidence="4" type="ORF">D0Y65_042184</name>
</gene>
<dbReference type="InterPro" id="IPR000477">
    <property type="entry name" value="RT_dom"/>
</dbReference>
<dbReference type="Gene3D" id="1.25.40.10">
    <property type="entry name" value="Tetratricopeptide repeat domain"/>
    <property type="match status" value="1"/>
</dbReference>
<comment type="caution">
    <text evidence="4">The sequence shown here is derived from an EMBL/GenBank/DDBJ whole genome shotgun (WGS) entry which is preliminary data.</text>
</comment>
<evidence type="ECO:0000256" key="2">
    <source>
        <dbReference type="PROSITE-ProRule" id="PRU00708"/>
    </source>
</evidence>
<dbReference type="PROSITE" id="PS50878">
    <property type="entry name" value="RT_POL"/>
    <property type="match status" value="1"/>
</dbReference>
<dbReference type="Proteomes" id="UP000289340">
    <property type="component" value="Chromosome 15"/>
</dbReference>
<dbReference type="Gene3D" id="3.30.70.270">
    <property type="match status" value="1"/>
</dbReference>
<proteinExistence type="predicted"/>
<dbReference type="InterPro" id="IPR043502">
    <property type="entry name" value="DNA/RNA_pol_sf"/>
</dbReference>
<accession>A0A445GYX5</accession>
<dbReference type="Pfam" id="PF00078">
    <property type="entry name" value="RVT_1"/>
    <property type="match status" value="1"/>
</dbReference>
<dbReference type="InterPro" id="IPR043128">
    <property type="entry name" value="Rev_trsase/Diguanyl_cyclase"/>
</dbReference>
<feature type="repeat" description="PPR" evidence="2">
    <location>
        <begin position="408"/>
        <end position="442"/>
    </location>
</feature>
<evidence type="ECO:0000259" key="3">
    <source>
        <dbReference type="PROSITE" id="PS50878"/>
    </source>
</evidence>
<organism evidence="4 5">
    <name type="scientific">Glycine soja</name>
    <name type="common">Wild soybean</name>
    <dbReference type="NCBI Taxonomy" id="3848"/>
    <lineage>
        <taxon>Eukaryota</taxon>
        <taxon>Viridiplantae</taxon>
        <taxon>Streptophyta</taxon>
        <taxon>Embryophyta</taxon>
        <taxon>Tracheophyta</taxon>
        <taxon>Spermatophyta</taxon>
        <taxon>Magnoliopsida</taxon>
        <taxon>eudicotyledons</taxon>
        <taxon>Gunneridae</taxon>
        <taxon>Pentapetalae</taxon>
        <taxon>rosids</taxon>
        <taxon>fabids</taxon>
        <taxon>Fabales</taxon>
        <taxon>Fabaceae</taxon>
        <taxon>Papilionoideae</taxon>
        <taxon>50 kb inversion clade</taxon>
        <taxon>NPAAA clade</taxon>
        <taxon>indigoferoid/millettioid clade</taxon>
        <taxon>Phaseoleae</taxon>
        <taxon>Glycine</taxon>
        <taxon>Glycine subgen. Soja</taxon>
    </lineage>
</organism>
<reference evidence="4 5" key="1">
    <citation type="submission" date="2018-09" db="EMBL/GenBank/DDBJ databases">
        <title>A high-quality reference genome of wild soybean provides a powerful tool to mine soybean genomes.</title>
        <authorList>
            <person name="Xie M."/>
            <person name="Chung C.Y.L."/>
            <person name="Li M.-W."/>
            <person name="Wong F.-L."/>
            <person name="Chan T.-F."/>
            <person name="Lam H.-M."/>
        </authorList>
    </citation>
    <scope>NUCLEOTIDE SEQUENCE [LARGE SCALE GENOMIC DNA]</scope>
    <source>
        <strain evidence="5">cv. W05</strain>
        <tissue evidence="4">Hypocotyl of etiolated seedlings</tissue>
    </source>
</reference>
<sequence>MYDRVSTSVRTQGGESDDFPITIGLHQGSTLSPYLFTLILDVLTEQIQEIAPRCMLFADDIVLLGESREELNERLETWRRALETHGFRLSRSKSEYMECKFNKRRRVSNSEVKIGDHIIPQVTRFKYLGSVIQDDGEIEGDVNHRIQAGWMKWRKASGVLCDAKVPIKLKGKFYRTAVRPAILYGTECWAVKSQHENKVGVAEMRMLRWMCGKTRQDKIRNEAIRERVGVAPIVEKMVENRLRWFGHVERRPVDSVVRRVDQMERRQTIRGRGRPKKTIREVIKKDLEINDLDRSMSTALWGFQQQRWPNDQTPFLTSNFNRRQVIICGLRSSYKARRRTRILSKESIEVIHALKLARSPDHVLNAKLSRLLKPDALNLLDELQRQNQLHLSLKVFHFIREELGHDTLLQLYADMILLLGRNKRIDMAEELFSEALEKGLKPDTRLCSEMIGAYLQLGMADKAMQIYASMKEDWACSSSPDKFTFTILIRYLQKNGQHELAETLKQDCLHYVDSPDKFLQQLQQKQARTRHVDFV</sequence>
<dbReference type="PANTHER" id="PTHR46238">
    <property type="entry name" value="REVERSE TRANSCRIPTASE DOMAIN-CONTAINING PROTEIN"/>
    <property type="match status" value="1"/>
</dbReference>
<evidence type="ECO:0000313" key="5">
    <source>
        <dbReference type="Proteomes" id="UP000289340"/>
    </source>
</evidence>
<dbReference type="SUPFAM" id="SSF56672">
    <property type="entry name" value="DNA/RNA polymerases"/>
    <property type="match status" value="1"/>
</dbReference>
<feature type="domain" description="Reverse transcriptase" evidence="3">
    <location>
        <begin position="1"/>
        <end position="132"/>
    </location>
</feature>
<dbReference type="EMBL" id="QZWG01000015">
    <property type="protein sequence ID" value="RZB66478.1"/>
    <property type="molecule type" value="Genomic_DNA"/>
</dbReference>
<dbReference type="AlphaFoldDB" id="A0A445GYX5"/>
<name>A0A445GYX5_GLYSO</name>
<keyword evidence="1" id="KW-0677">Repeat</keyword>
<protein>
    <submittedName>
        <fullName evidence="4">Protein THYLAKOID ASSEMBLY 8-like, chloroplastic isoform D</fullName>
    </submittedName>
</protein>
<dbReference type="PANTHER" id="PTHR46238:SF8">
    <property type="entry name" value="ENDONUCLEASE_EXONUCLEASE_PHOSPHATASE DOMAIN-CONTAINING PROTEIN"/>
    <property type="match status" value="1"/>
</dbReference>
<dbReference type="Pfam" id="PF01535">
    <property type="entry name" value="PPR"/>
    <property type="match status" value="2"/>
</dbReference>
<dbReference type="InterPro" id="IPR002885">
    <property type="entry name" value="PPR_rpt"/>
</dbReference>
<evidence type="ECO:0000256" key="1">
    <source>
        <dbReference type="ARBA" id="ARBA00022737"/>
    </source>
</evidence>
<dbReference type="InterPro" id="IPR011990">
    <property type="entry name" value="TPR-like_helical_dom_sf"/>
</dbReference>
<dbReference type="PROSITE" id="PS51375">
    <property type="entry name" value="PPR"/>
    <property type="match status" value="1"/>
</dbReference>
<dbReference type="NCBIfam" id="TIGR00756">
    <property type="entry name" value="PPR"/>
    <property type="match status" value="1"/>
</dbReference>
<evidence type="ECO:0000313" key="4">
    <source>
        <dbReference type="EMBL" id="RZB66478.1"/>
    </source>
</evidence>